<evidence type="ECO:0000313" key="2">
    <source>
        <dbReference type="EMBL" id="CAE8724357.1"/>
    </source>
</evidence>
<comment type="caution">
    <text evidence="2">The sequence shown here is derived from an EMBL/GenBank/DDBJ whole genome shotgun (WGS) entry which is preliminary data.</text>
</comment>
<dbReference type="EMBL" id="CAJNNW010034876">
    <property type="protein sequence ID" value="CAE8724357.1"/>
    <property type="molecule type" value="Genomic_DNA"/>
</dbReference>
<protein>
    <recommendedName>
        <fullName evidence="4">Beta-mannosidase</fullName>
    </recommendedName>
</protein>
<dbReference type="Proteomes" id="UP000626109">
    <property type="component" value="Unassembled WGS sequence"/>
</dbReference>
<reference evidence="2" key="1">
    <citation type="submission" date="2021-02" db="EMBL/GenBank/DDBJ databases">
        <authorList>
            <person name="Dougan E. K."/>
            <person name="Rhodes N."/>
            <person name="Thang M."/>
            <person name="Chan C."/>
        </authorList>
    </citation>
    <scope>NUCLEOTIDE SEQUENCE</scope>
</reference>
<proteinExistence type="predicted"/>
<evidence type="ECO:0000313" key="3">
    <source>
        <dbReference type="Proteomes" id="UP000626109"/>
    </source>
</evidence>
<feature type="chain" id="PRO_5032655889" description="Beta-mannosidase" evidence="1">
    <location>
        <begin position="31"/>
        <end position="356"/>
    </location>
</feature>
<keyword evidence="1" id="KW-0732">Signal</keyword>
<feature type="signal peptide" evidence="1">
    <location>
        <begin position="1"/>
        <end position="30"/>
    </location>
</feature>
<name>A0A813LCV9_POLGL</name>
<gene>
    <name evidence="2" type="ORF">PGLA2088_LOCUS43677</name>
</gene>
<evidence type="ECO:0008006" key="4">
    <source>
        <dbReference type="Google" id="ProtNLM"/>
    </source>
</evidence>
<evidence type="ECO:0000256" key="1">
    <source>
        <dbReference type="SAM" id="SignalP"/>
    </source>
</evidence>
<dbReference type="AlphaFoldDB" id="A0A813LCV9"/>
<organism evidence="2 3">
    <name type="scientific">Polarella glacialis</name>
    <name type="common">Dinoflagellate</name>
    <dbReference type="NCBI Taxonomy" id="89957"/>
    <lineage>
        <taxon>Eukaryota</taxon>
        <taxon>Sar</taxon>
        <taxon>Alveolata</taxon>
        <taxon>Dinophyceae</taxon>
        <taxon>Suessiales</taxon>
        <taxon>Suessiaceae</taxon>
        <taxon>Polarella</taxon>
    </lineage>
</organism>
<accession>A0A813LCV9</accession>
<sequence>MLAGHSGSFRRNTLWVLLLLAAVLLPASNGIECNAGVPVQQVKQGFPTNLTGLSIFHDDATTELELAIQATTGYVRLLNLDGLLLLGYGEDRRILVRGKLGALQEALKNVEYSSCSECFADLDVLRISCSLPAQRVGHQTFAGGFQFESQLRIQVSLLPASPAVRADYQHREVDEDGVLLLRDLRVEYGRPGAVLKLNITASDGRVAVQHDWFAPFATLTGTVAELNSQLKTFGVTFQADPDWNSDHCGRLVDLQLRLFDTDPQVAAMSTEHLSIAVRQVPDIPRVTVAPEVIQLEHSLGLTRDQLFIEDFDHCCTAVSFTNDASLAMVAFVRNTHVSITLSPYASQAPCEWSTAA</sequence>